<reference evidence="1" key="1">
    <citation type="submission" date="2018-11" db="EMBL/GenBank/DDBJ databases">
        <authorList>
            <person name="Alioto T."/>
            <person name="Alioto T."/>
        </authorList>
    </citation>
    <scope>NUCLEOTIDE SEQUENCE</scope>
</reference>
<dbReference type="GO" id="GO:0030515">
    <property type="term" value="F:snoRNA binding"/>
    <property type="evidence" value="ECO:0007669"/>
    <property type="project" value="InterPro"/>
</dbReference>
<organism evidence="1 2">
    <name type="scientific">Mytilus galloprovincialis</name>
    <name type="common">Mediterranean mussel</name>
    <dbReference type="NCBI Taxonomy" id="29158"/>
    <lineage>
        <taxon>Eukaryota</taxon>
        <taxon>Metazoa</taxon>
        <taxon>Spiralia</taxon>
        <taxon>Lophotrochozoa</taxon>
        <taxon>Mollusca</taxon>
        <taxon>Bivalvia</taxon>
        <taxon>Autobranchia</taxon>
        <taxon>Pteriomorphia</taxon>
        <taxon>Mytilida</taxon>
        <taxon>Mytiloidea</taxon>
        <taxon>Mytilidae</taxon>
        <taxon>Mytilinae</taxon>
        <taxon>Mytilus</taxon>
    </lineage>
</organism>
<dbReference type="InterPro" id="IPR013949">
    <property type="entry name" value="Utp6"/>
</dbReference>
<evidence type="ECO:0000313" key="1">
    <source>
        <dbReference type="EMBL" id="VDI00298.1"/>
    </source>
</evidence>
<dbReference type="EMBL" id="UYJE01001226">
    <property type="protein sequence ID" value="VDI00298.1"/>
    <property type="molecule type" value="Genomic_DNA"/>
</dbReference>
<comment type="caution">
    <text evidence="1">The sequence shown here is derived from an EMBL/GenBank/DDBJ whole genome shotgun (WGS) entry which is preliminary data.</text>
</comment>
<evidence type="ECO:0000313" key="2">
    <source>
        <dbReference type="Proteomes" id="UP000596742"/>
    </source>
</evidence>
<name>A0A8B6C6M1_MYTGA</name>
<dbReference type="PANTHER" id="PTHR23271">
    <property type="entry name" value="HEPATOCELLULAR CARCINOMA-ASSOCIATED ANTIGEN 66"/>
    <property type="match status" value="1"/>
</dbReference>
<dbReference type="AlphaFoldDB" id="A0A8B6C6M1"/>
<protein>
    <submittedName>
        <fullName evidence="1">U3 small nucleolar RNA-associated protein 6</fullName>
    </submittedName>
</protein>
<dbReference type="GO" id="GO:0034388">
    <property type="term" value="C:Pwp2p-containing subcomplex of 90S preribosome"/>
    <property type="evidence" value="ECO:0007669"/>
    <property type="project" value="TreeGrafter"/>
</dbReference>
<dbReference type="OrthoDB" id="28112at2759"/>
<dbReference type="Proteomes" id="UP000596742">
    <property type="component" value="Unassembled WGS sequence"/>
</dbReference>
<sequence>MACLLKLLREQLRKRRSVLGIDEEEADKVADTVLEGFVAEVVYKKAIEAIPDNVDFVLSFLPICQLFDFTTKLQEDIFSSLRREYSDKPQTWDAIAKQCLYTTPYTDENEAKFHEVYEEALKEKVIPKGRRHFHNGID</sequence>
<dbReference type="GO" id="GO:0032040">
    <property type="term" value="C:small-subunit processome"/>
    <property type="evidence" value="ECO:0007669"/>
    <property type="project" value="TreeGrafter"/>
</dbReference>
<dbReference type="GO" id="GO:0000462">
    <property type="term" value="P:maturation of SSU-rRNA from tricistronic rRNA transcript (SSU-rRNA, 5.8S rRNA, LSU-rRNA)"/>
    <property type="evidence" value="ECO:0007669"/>
    <property type="project" value="InterPro"/>
</dbReference>
<proteinExistence type="predicted"/>
<dbReference type="PANTHER" id="PTHR23271:SF1">
    <property type="entry name" value="U3 SMALL NUCLEOLAR RNA-ASSOCIATED PROTEIN 6 HOMOLOG"/>
    <property type="match status" value="1"/>
</dbReference>
<accession>A0A8B6C6M1</accession>
<gene>
    <name evidence="1" type="ORF">MGAL_10B001703</name>
</gene>
<keyword evidence="2" id="KW-1185">Reference proteome</keyword>